<dbReference type="Proteomes" id="UP000289708">
    <property type="component" value="Unassembled WGS sequence"/>
</dbReference>
<dbReference type="AlphaFoldDB" id="A0A4Q0MQZ4"/>
<evidence type="ECO:0000313" key="9">
    <source>
        <dbReference type="Proteomes" id="UP000289708"/>
    </source>
</evidence>
<dbReference type="PANTHER" id="PTHR38459:SF1">
    <property type="entry name" value="PROPHAGE BACTOPRENOL-LINKED GLUCOSE TRANSLOCASE HOMOLOG"/>
    <property type="match status" value="1"/>
</dbReference>
<feature type="transmembrane region" description="Helical" evidence="6">
    <location>
        <begin position="54"/>
        <end position="75"/>
    </location>
</feature>
<evidence type="ECO:0000259" key="7">
    <source>
        <dbReference type="Pfam" id="PF04138"/>
    </source>
</evidence>
<evidence type="ECO:0000256" key="2">
    <source>
        <dbReference type="ARBA" id="ARBA00009399"/>
    </source>
</evidence>
<gene>
    <name evidence="8" type="ORF">EK403_02090</name>
</gene>
<organism evidence="8 9">
    <name type="scientific">Hansschlegelia zhihuaiae</name>
    <dbReference type="NCBI Taxonomy" id="405005"/>
    <lineage>
        <taxon>Bacteria</taxon>
        <taxon>Pseudomonadati</taxon>
        <taxon>Pseudomonadota</taxon>
        <taxon>Alphaproteobacteria</taxon>
        <taxon>Hyphomicrobiales</taxon>
        <taxon>Methylopilaceae</taxon>
        <taxon>Hansschlegelia</taxon>
    </lineage>
</organism>
<feature type="domain" description="GtrA/DPMS transmembrane" evidence="7">
    <location>
        <begin position="27"/>
        <end position="147"/>
    </location>
</feature>
<keyword evidence="9" id="KW-1185">Reference proteome</keyword>
<feature type="transmembrane region" description="Helical" evidence="6">
    <location>
        <begin position="87"/>
        <end position="113"/>
    </location>
</feature>
<evidence type="ECO:0000256" key="6">
    <source>
        <dbReference type="SAM" id="Phobius"/>
    </source>
</evidence>
<name>A0A4Q0MQZ4_9HYPH</name>
<keyword evidence="5 6" id="KW-0472">Membrane</keyword>
<dbReference type="OrthoDB" id="7060875at2"/>
<protein>
    <submittedName>
        <fullName evidence="8">GtrA family protein</fullName>
    </submittedName>
</protein>
<proteinExistence type="inferred from homology"/>
<keyword evidence="3 6" id="KW-0812">Transmembrane</keyword>
<dbReference type="GO" id="GO:0005886">
    <property type="term" value="C:plasma membrane"/>
    <property type="evidence" value="ECO:0007669"/>
    <property type="project" value="TreeGrafter"/>
</dbReference>
<sequence length="150" mass="16483">MLSTAISLMPPFLRDRMSPAELKRIARFLLAGGFAAFVNWAARFPLNEIMPFGAAVIAAYAIGMAVGFFLYRFFVFEAHEGNARDQLWKFLIVNLVGAVEVWALAMLSVHWLAPAIGWTTWVEPVSHAAAIGVGAATSYVGHRLLTFRGI</sequence>
<evidence type="ECO:0000256" key="3">
    <source>
        <dbReference type="ARBA" id="ARBA00022692"/>
    </source>
</evidence>
<feature type="transmembrane region" description="Helical" evidence="6">
    <location>
        <begin position="125"/>
        <end position="145"/>
    </location>
</feature>
<dbReference type="Pfam" id="PF04138">
    <property type="entry name" value="GtrA_DPMS_TM"/>
    <property type="match status" value="1"/>
</dbReference>
<dbReference type="RefSeq" id="WP_128775828.1">
    <property type="nucleotide sequence ID" value="NZ_RYFI01000001.1"/>
</dbReference>
<dbReference type="InterPro" id="IPR051401">
    <property type="entry name" value="GtrA_CellWall_Glycosyl"/>
</dbReference>
<comment type="caution">
    <text evidence="8">The sequence shown here is derived from an EMBL/GenBank/DDBJ whole genome shotgun (WGS) entry which is preliminary data.</text>
</comment>
<comment type="similarity">
    <text evidence="2">Belongs to the GtrA family.</text>
</comment>
<reference evidence="8 9" key="1">
    <citation type="submission" date="2018-12" db="EMBL/GenBank/DDBJ databases">
        <title>bacterium Hansschlegelia zhihuaiae S113.</title>
        <authorList>
            <person name="He J."/>
        </authorList>
    </citation>
    <scope>NUCLEOTIDE SEQUENCE [LARGE SCALE GENOMIC DNA]</scope>
    <source>
        <strain evidence="8 9">S 113</strain>
    </source>
</reference>
<dbReference type="GO" id="GO:0000271">
    <property type="term" value="P:polysaccharide biosynthetic process"/>
    <property type="evidence" value="ECO:0007669"/>
    <property type="project" value="InterPro"/>
</dbReference>
<feature type="transmembrane region" description="Helical" evidence="6">
    <location>
        <begin position="25"/>
        <end position="42"/>
    </location>
</feature>
<keyword evidence="4 6" id="KW-1133">Transmembrane helix</keyword>
<dbReference type="EMBL" id="RYFI01000001">
    <property type="protein sequence ID" value="RXF75649.1"/>
    <property type="molecule type" value="Genomic_DNA"/>
</dbReference>
<evidence type="ECO:0000256" key="1">
    <source>
        <dbReference type="ARBA" id="ARBA00004141"/>
    </source>
</evidence>
<dbReference type="PANTHER" id="PTHR38459">
    <property type="entry name" value="PROPHAGE BACTOPRENOL-LINKED GLUCOSE TRANSLOCASE HOMOLOG"/>
    <property type="match status" value="1"/>
</dbReference>
<comment type="subcellular location">
    <subcellularLocation>
        <location evidence="1">Membrane</location>
        <topology evidence="1">Multi-pass membrane protein</topology>
    </subcellularLocation>
</comment>
<evidence type="ECO:0000256" key="4">
    <source>
        <dbReference type="ARBA" id="ARBA00022989"/>
    </source>
</evidence>
<dbReference type="InterPro" id="IPR007267">
    <property type="entry name" value="GtrA_DPMS_TM"/>
</dbReference>
<evidence type="ECO:0000256" key="5">
    <source>
        <dbReference type="ARBA" id="ARBA00023136"/>
    </source>
</evidence>
<accession>A0A4Q0MQZ4</accession>
<evidence type="ECO:0000313" key="8">
    <source>
        <dbReference type="EMBL" id="RXF75649.1"/>
    </source>
</evidence>